<dbReference type="PANTHER" id="PTHR11165">
    <property type="entry name" value="SKP1"/>
    <property type="match status" value="1"/>
</dbReference>
<dbReference type="PIRSF" id="PIRSF028729">
    <property type="entry name" value="E3_ubiquit_lig_SCF_Skp"/>
    <property type="match status" value="1"/>
</dbReference>
<evidence type="ECO:0000256" key="2">
    <source>
        <dbReference type="ARBA" id="ARBA00022786"/>
    </source>
</evidence>
<keyword evidence="8" id="KW-1185">Reference proteome</keyword>
<gene>
    <name evidence="7" type="ORF">PENTCL1PPCAC_20850</name>
</gene>
<evidence type="ECO:0000259" key="6">
    <source>
        <dbReference type="Pfam" id="PF03931"/>
    </source>
</evidence>
<feature type="region of interest" description="Disordered" evidence="4">
    <location>
        <begin position="44"/>
        <end position="64"/>
    </location>
</feature>
<feature type="domain" description="SKP1 component POZ" evidence="6">
    <location>
        <begin position="11"/>
        <end position="44"/>
    </location>
</feature>
<dbReference type="InterPro" id="IPR036296">
    <property type="entry name" value="SKP1-like_dim_sf"/>
</dbReference>
<proteinExistence type="inferred from homology"/>
<dbReference type="EMBL" id="BTSX01000005">
    <property type="protein sequence ID" value="GMS98675.1"/>
    <property type="molecule type" value="Genomic_DNA"/>
</dbReference>
<name>A0AAV5TVW7_9BILA</name>
<comment type="function">
    <text evidence="3">Probable essential component of SCF (SKP1-CUL1-F-box protein) E3 ubiquitin-protein ligase complexes, which mediate the ubiquitination and subsequent proteasomal degradation of target proteins. Regulates cell proliferation during embryonic and larval development.</text>
</comment>
<evidence type="ECO:0000256" key="1">
    <source>
        <dbReference type="ARBA" id="ARBA00009993"/>
    </source>
</evidence>
<comment type="similarity">
    <text evidence="1 3">Belongs to the SKP1 family.</text>
</comment>
<sequence>MIYLPLQSMSLEDAESNTPAMPIPLPNVNRDTLEKVIDWMGKHKDIPIKEDKEDEEKKSDDISSEDQAFFAALKQSEIFEVLLAANYLDIKSLLETACKTIANMIKGNSPEEIRSHFHIKNDFTPEEEE</sequence>
<accession>A0AAV5TVW7</accession>
<reference evidence="7" key="1">
    <citation type="submission" date="2023-10" db="EMBL/GenBank/DDBJ databases">
        <title>Genome assembly of Pristionchus species.</title>
        <authorList>
            <person name="Yoshida K."/>
            <person name="Sommer R.J."/>
        </authorList>
    </citation>
    <scope>NUCLEOTIDE SEQUENCE</scope>
    <source>
        <strain evidence="7">RS0144</strain>
    </source>
</reference>
<dbReference type="InterPro" id="IPR011333">
    <property type="entry name" value="SKP1/BTB/POZ_sf"/>
</dbReference>
<evidence type="ECO:0000313" key="8">
    <source>
        <dbReference type="Proteomes" id="UP001432027"/>
    </source>
</evidence>
<evidence type="ECO:0000259" key="5">
    <source>
        <dbReference type="Pfam" id="PF01466"/>
    </source>
</evidence>
<dbReference type="GO" id="GO:0006511">
    <property type="term" value="P:ubiquitin-dependent protein catabolic process"/>
    <property type="evidence" value="ECO:0007669"/>
    <property type="project" value="InterPro"/>
</dbReference>
<dbReference type="SUPFAM" id="SSF81382">
    <property type="entry name" value="Skp1 dimerisation domain-like"/>
    <property type="match status" value="1"/>
</dbReference>
<dbReference type="InterPro" id="IPR016897">
    <property type="entry name" value="SKP1"/>
</dbReference>
<keyword evidence="2 3" id="KW-0833">Ubl conjugation pathway</keyword>
<dbReference type="InterPro" id="IPR016073">
    <property type="entry name" value="Skp1_comp_POZ"/>
</dbReference>
<dbReference type="InterPro" id="IPR001232">
    <property type="entry name" value="SKP1-like"/>
</dbReference>
<organism evidence="7 8">
    <name type="scientific">Pristionchus entomophagus</name>
    <dbReference type="NCBI Taxonomy" id="358040"/>
    <lineage>
        <taxon>Eukaryota</taxon>
        <taxon>Metazoa</taxon>
        <taxon>Ecdysozoa</taxon>
        <taxon>Nematoda</taxon>
        <taxon>Chromadorea</taxon>
        <taxon>Rhabditida</taxon>
        <taxon>Rhabditina</taxon>
        <taxon>Diplogasteromorpha</taxon>
        <taxon>Diplogasteroidea</taxon>
        <taxon>Neodiplogasteridae</taxon>
        <taxon>Pristionchus</taxon>
    </lineage>
</organism>
<feature type="domain" description="SKP1 component dimerisation" evidence="5">
    <location>
        <begin position="91"/>
        <end position="129"/>
    </location>
</feature>
<evidence type="ECO:0000256" key="4">
    <source>
        <dbReference type="SAM" id="MobiDB-lite"/>
    </source>
</evidence>
<comment type="caution">
    <text evidence="7">The sequence shown here is derived from an EMBL/GenBank/DDBJ whole genome shotgun (WGS) entry which is preliminary data.</text>
</comment>
<dbReference type="Gene3D" id="3.30.710.10">
    <property type="entry name" value="Potassium Channel Kv1.1, Chain A"/>
    <property type="match status" value="1"/>
</dbReference>
<dbReference type="InterPro" id="IPR016072">
    <property type="entry name" value="Skp1_comp_dimer"/>
</dbReference>
<dbReference type="SMART" id="SM00512">
    <property type="entry name" value="Skp1"/>
    <property type="match status" value="1"/>
</dbReference>
<dbReference type="Proteomes" id="UP001432027">
    <property type="component" value="Unassembled WGS sequence"/>
</dbReference>
<evidence type="ECO:0000256" key="3">
    <source>
        <dbReference type="PIRNR" id="PIRNR028729"/>
    </source>
</evidence>
<dbReference type="SUPFAM" id="SSF54695">
    <property type="entry name" value="POZ domain"/>
    <property type="match status" value="1"/>
</dbReference>
<protein>
    <recommendedName>
        <fullName evidence="3">Skp1-related protein</fullName>
    </recommendedName>
</protein>
<dbReference type="Pfam" id="PF01466">
    <property type="entry name" value="Skp1"/>
    <property type="match status" value="1"/>
</dbReference>
<evidence type="ECO:0000313" key="7">
    <source>
        <dbReference type="EMBL" id="GMS98675.1"/>
    </source>
</evidence>
<dbReference type="AlphaFoldDB" id="A0AAV5TVW7"/>
<dbReference type="Pfam" id="PF03931">
    <property type="entry name" value="Skp1_POZ"/>
    <property type="match status" value="1"/>
</dbReference>
<feature type="compositionally biased region" description="Basic and acidic residues" evidence="4">
    <location>
        <begin position="44"/>
        <end position="61"/>
    </location>
</feature>
<comment type="pathway">
    <text evidence="3">Protein modification; protein ubiquitination.</text>
</comment>